<evidence type="ECO:0000256" key="4">
    <source>
        <dbReference type="SAM" id="Coils"/>
    </source>
</evidence>
<dbReference type="EMBL" id="JAGTUU010000009">
    <property type="protein sequence ID" value="MBS0126451.1"/>
    <property type="molecule type" value="Genomic_DNA"/>
</dbReference>
<dbReference type="InterPro" id="IPR044946">
    <property type="entry name" value="Restrct_endonuc_typeI_TRD_sf"/>
</dbReference>
<evidence type="ECO:0000256" key="2">
    <source>
        <dbReference type="ARBA" id="ARBA00022747"/>
    </source>
</evidence>
<dbReference type="GO" id="GO:0004519">
    <property type="term" value="F:endonuclease activity"/>
    <property type="evidence" value="ECO:0007669"/>
    <property type="project" value="UniProtKB-KW"/>
</dbReference>
<dbReference type="Proteomes" id="UP000681356">
    <property type="component" value="Unassembled WGS sequence"/>
</dbReference>
<keyword evidence="4" id="KW-0175">Coiled coil</keyword>
<dbReference type="CDD" id="cd16961">
    <property type="entry name" value="RMtype1_S_TRD-CR_like"/>
    <property type="match status" value="1"/>
</dbReference>
<dbReference type="AlphaFoldDB" id="A0A8J8B8P5"/>
<proteinExistence type="inferred from homology"/>
<keyword evidence="3" id="KW-0238">DNA-binding</keyword>
<comment type="similarity">
    <text evidence="1">Belongs to the type-I restriction system S methylase family.</text>
</comment>
<comment type="caution">
    <text evidence="6">The sequence shown here is derived from an EMBL/GenBank/DDBJ whole genome shotgun (WGS) entry which is preliminary data.</text>
</comment>
<dbReference type="Gene3D" id="3.90.220.20">
    <property type="entry name" value="DNA methylase specificity domains"/>
    <property type="match status" value="2"/>
</dbReference>
<dbReference type="PANTHER" id="PTHR30408:SF13">
    <property type="entry name" value="TYPE I RESTRICTION ENZYME HINDI SPECIFICITY SUBUNIT"/>
    <property type="match status" value="1"/>
</dbReference>
<evidence type="ECO:0000313" key="7">
    <source>
        <dbReference type="Proteomes" id="UP000681356"/>
    </source>
</evidence>
<dbReference type="SUPFAM" id="SSF116734">
    <property type="entry name" value="DNA methylase specificity domain"/>
    <property type="match status" value="2"/>
</dbReference>
<dbReference type="InterPro" id="IPR052021">
    <property type="entry name" value="Type-I_RS_S_subunit"/>
</dbReference>
<keyword evidence="6" id="KW-0540">Nuclease</keyword>
<gene>
    <name evidence="6" type="ORF">KB874_20405</name>
</gene>
<dbReference type="CDD" id="cd17253">
    <property type="entry name" value="RMtype1_S_Eco933I-TRD2-CR2_like"/>
    <property type="match status" value="1"/>
</dbReference>
<organism evidence="6 7">
    <name type="scientific">Thetidibacter halocola</name>
    <dbReference type="NCBI Taxonomy" id="2827239"/>
    <lineage>
        <taxon>Bacteria</taxon>
        <taxon>Pseudomonadati</taxon>
        <taxon>Pseudomonadota</taxon>
        <taxon>Alphaproteobacteria</taxon>
        <taxon>Rhodobacterales</taxon>
        <taxon>Roseobacteraceae</taxon>
        <taxon>Thetidibacter</taxon>
    </lineage>
</organism>
<evidence type="ECO:0000256" key="3">
    <source>
        <dbReference type="ARBA" id="ARBA00023125"/>
    </source>
</evidence>
<feature type="coiled-coil region" evidence="4">
    <location>
        <begin position="374"/>
        <end position="401"/>
    </location>
</feature>
<dbReference type="EC" id="3.1.21.-" evidence="6"/>
<evidence type="ECO:0000256" key="1">
    <source>
        <dbReference type="ARBA" id="ARBA00010923"/>
    </source>
</evidence>
<dbReference type="InterPro" id="IPR000055">
    <property type="entry name" value="Restrct_endonuc_typeI_TRD"/>
</dbReference>
<protein>
    <submittedName>
        <fullName evidence="6">Restriction endonuclease subunit S</fullName>
        <ecNumber evidence="6">3.1.21.-</ecNumber>
    </submittedName>
</protein>
<evidence type="ECO:0000259" key="5">
    <source>
        <dbReference type="Pfam" id="PF01420"/>
    </source>
</evidence>
<evidence type="ECO:0000313" key="6">
    <source>
        <dbReference type="EMBL" id="MBS0126451.1"/>
    </source>
</evidence>
<keyword evidence="6" id="KW-0378">Hydrolase</keyword>
<name>A0A8J8B8P5_9RHOB</name>
<dbReference type="GO" id="GO:0003677">
    <property type="term" value="F:DNA binding"/>
    <property type="evidence" value="ECO:0007669"/>
    <property type="project" value="UniProtKB-KW"/>
</dbReference>
<keyword evidence="7" id="KW-1185">Reference proteome</keyword>
<keyword evidence="6" id="KW-0255">Endonuclease</keyword>
<sequence length="407" mass="46544">MLERPISKAGWTRVAFGDVVRKVNDKVDPWNSGLERYVAGEHMDTDDLRIRRWGLIGDDYLGPAFHMRFKPGHVLYGSRRTYLRKVALADFEGVTANTTFVLETKDPARLMPDLLPFLMQTEAFHSYSIKHSKGSVNPYINFSDLEVFEFLLPPIQEQARLVDMFSALWSSIEHYANCLVAADSLRDALISQTVHFGDGASVRRSTEVGDFPAHWDVLPLGDRYSVQLGKMMSPSAIEGDMQIPYMRNANVQWNRLDLSDVATMSFNEREREKFSLKSGDILACEGRHVGKSVIWRNEIPGACYQKALHRLRPKDPKKDQPEWMLNCLRYYSVAGKLVGRTAETTIPHLPAERLREIVFPFPPREEQERLIGSVSRLDQQRTQIERRLHELRESLKEQTSAVIGGIV</sequence>
<feature type="domain" description="Type I restriction modification DNA specificity" evidence="5">
    <location>
        <begin position="72"/>
        <end position="172"/>
    </location>
</feature>
<dbReference type="GO" id="GO:0009307">
    <property type="term" value="P:DNA restriction-modification system"/>
    <property type="evidence" value="ECO:0007669"/>
    <property type="project" value="UniProtKB-KW"/>
</dbReference>
<reference evidence="6" key="1">
    <citation type="submission" date="2021-04" db="EMBL/GenBank/DDBJ databases">
        <authorList>
            <person name="Yoon J."/>
        </authorList>
    </citation>
    <scope>NUCLEOTIDE SEQUENCE</scope>
    <source>
        <strain evidence="6">KMU-90</strain>
    </source>
</reference>
<dbReference type="GO" id="GO:0016787">
    <property type="term" value="F:hydrolase activity"/>
    <property type="evidence" value="ECO:0007669"/>
    <property type="project" value="UniProtKB-KW"/>
</dbReference>
<accession>A0A8J8B8P5</accession>
<feature type="domain" description="Type I restriction modification DNA specificity" evidence="5">
    <location>
        <begin position="213"/>
        <end position="388"/>
    </location>
</feature>
<keyword evidence="2" id="KW-0680">Restriction system</keyword>
<dbReference type="RefSeq" id="WP_212538411.1">
    <property type="nucleotide sequence ID" value="NZ_JAGTUU010000009.1"/>
</dbReference>
<dbReference type="PANTHER" id="PTHR30408">
    <property type="entry name" value="TYPE-1 RESTRICTION ENZYME ECOKI SPECIFICITY PROTEIN"/>
    <property type="match status" value="1"/>
</dbReference>
<dbReference type="Pfam" id="PF01420">
    <property type="entry name" value="Methylase_S"/>
    <property type="match status" value="2"/>
</dbReference>